<dbReference type="Pfam" id="PF01081">
    <property type="entry name" value="Aldolase"/>
    <property type="match status" value="1"/>
</dbReference>
<dbReference type="PROSITE" id="PS00159">
    <property type="entry name" value="ALDOLASE_KDPG_KHG_1"/>
    <property type="match status" value="1"/>
</dbReference>
<comment type="similarity">
    <text evidence="3">Belongs to the KHG/KDPG aldolase family.</text>
</comment>
<organism evidence="9 10">
    <name type="scientific">Azospirillum doebereinerae</name>
    <dbReference type="NCBI Taxonomy" id="92933"/>
    <lineage>
        <taxon>Bacteria</taxon>
        <taxon>Pseudomonadati</taxon>
        <taxon>Pseudomonadota</taxon>
        <taxon>Alphaproteobacteria</taxon>
        <taxon>Rhodospirillales</taxon>
        <taxon>Azospirillaceae</taxon>
        <taxon>Azospirillum</taxon>
    </lineage>
</organism>
<dbReference type="Gene3D" id="3.20.20.70">
    <property type="entry name" value="Aldolase class I"/>
    <property type="match status" value="1"/>
</dbReference>
<keyword evidence="6 9" id="KW-0456">Lyase</keyword>
<dbReference type="PANTHER" id="PTHR30246:SF1">
    <property type="entry name" value="2-DEHYDRO-3-DEOXY-6-PHOSPHOGALACTONATE ALDOLASE-RELATED"/>
    <property type="match status" value="1"/>
</dbReference>
<evidence type="ECO:0000313" key="9">
    <source>
        <dbReference type="EMBL" id="RUQ66174.1"/>
    </source>
</evidence>
<dbReference type="InterPro" id="IPR013785">
    <property type="entry name" value="Aldolase_TIM"/>
</dbReference>
<evidence type="ECO:0000313" key="10">
    <source>
        <dbReference type="Proteomes" id="UP000280346"/>
    </source>
</evidence>
<dbReference type="PROSITE" id="PS00160">
    <property type="entry name" value="ALDOLASE_KDPG_KHG_2"/>
    <property type="match status" value="1"/>
</dbReference>
<comment type="caution">
    <text evidence="9">The sequence shown here is derived from an EMBL/GenBank/DDBJ whole genome shotgun (WGS) entry which is preliminary data.</text>
</comment>
<name>A0A433J373_9PROT</name>
<dbReference type="EC" id="4.1.2.14" evidence="5"/>
<dbReference type="GO" id="GO:0008675">
    <property type="term" value="F:2-dehydro-3-deoxy-phosphogluconate aldolase activity"/>
    <property type="evidence" value="ECO:0007669"/>
    <property type="project" value="UniProtKB-EC"/>
</dbReference>
<dbReference type="InterPro" id="IPR000887">
    <property type="entry name" value="Aldlse_KDPG_KHG"/>
</dbReference>
<dbReference type="NCBIfam" id="NF004325">
    <property type="entry name" value="PRK05718.1"/>
    <property type="match status" value="1"/>
</dbReference>
<dbReference type="SUPFAM" id="SSF51569">
    <property type="entry name" value="Aldolase"/>
    <property type="match status" value="1"/>
</dbReference>
<comment type="catalytic activity">
    <reaction evidence="1">
        <text>2-dehydro-3-deoxy-6-phospho-D-gluconate = D-glyceraldehyde 3-phosphate + pyruvate</text>
        <dbReference type="Rhea" id="RHEA:17089"/>
        <dbReference type="ChEBI" id="CHEBI:15361"/>
        <dbReference type="ChEBI" id="CHEBI:57569"/>
        <dbReference type="ChEBI" id="CHEBI:59776"/>
        <dbReference type="EC" id="4.1.2.14"/>
    </reaction>
</comment>
<proteinExistence type="inferred from homology"/>
<evidence type="ECO:0000256" key="2">
    <source>
        <dbReference type="ARBA" id="ARBA00004736"/>
    </source>
</evidence>
<evidence type="ECO:0000256" key="1">
    <source>
        <dbReference type="ARBA" id="ARBA00000654"/>
    </source>
</evidence>
<dbReference type="InterPro" id="IPR031338">
    <property type="entry name" value="KDPG/KHG_AS_2"/>
</dbReference>
<dbReference type="CDD" id="cd00452">
    <property type="entry name" value="KDPG_aldolase"/>
    <property type="match status" value="1"/>
</dbReference>
<dbReference type="OrthoDB" id="9805177at2"/>
<accession>A0A433J373</accession>
<evidence type="ECO:0000256" key="3">
    <source>
        <dbReference type="ARBA" id="ARBA00006906"/>
    </source>
</evidence>
<protein>
    <recommendedName>
        <fullName evidence="5">2-dehydro-3-deoxy-phosphogluconate aldolase</fullName>
        <ecNumber evidence="5">4.1.2.14</ecNumber>
    </recommendedName>
</protein>
<dbReference type="RefSeq" id="WP_127002391.1">
    <property type="nucleotide sequence ID" value="NZ_JBNPXW010000017.1"/>
</dbReference>
<keyword evidence="7" id="KW-0704">Schiff base</keyword>
<evidence type="ECO:0000256" key="6">
    <source>
        <dbReference type="ARBA" id="ARBA00023239"/>
    </source>
</evidence>
<keyword evidence="8" id="KW-0119">Carbohydrate metabolism</keyword>
<reference evidence="9 10" key="1">
    <citation type="submission" date="2018-12" db="EMBL/GenBank/DDBJ databases">
        <authorList>
            <person name="Yang Y."/>
        </authorList>
    </citation>
    <scope>NUCLEOTIDE SEQUENCE [LARGE SCALE GENOMIC DNA]</scope>
    <source>
        <strain evidence="9 10">GSF71</strain>
    </source>
</reference>
<evidence type="ECO:0000256" key="8">
    <source>
        <dbReference type="ARBA" id="ARBA00023277"/>
    </source>
</evidence>
<evidence type="ECO:0000256" key="5">
    <source>
        <dbReference type="ARBA" id="ARBA00013063"/>
    </source>
</evidence>
<dbReference type="Proteomes" id="UP000280346">
    <property type="component" value="Unassembled WGS sequence"/>
</dbReference>
<gene>
    <name evidence="9" type="primary">eda</name>
    <name evidence="9" type="ORF">EJ913_23270</name>
</gene>
<evidence type="ECO:0000256" key="7">
    <source>
        <dbReference type="ARBA" id="ARBA00023270"/>
    </source>
</evidence>
<sequence>MTLPLLEPTLSGPRVVPVLVLDDPEDAVSLAKALVAGGLTTLEVTLRTPKALACAEAIAAKVPDALVGLGTLVRPEQFAQARDAGARFLVSPGLTDTLAQAAKATGLPYLPGIATVSEALIAWEHGFRELKFFPAMLNGGVPALKGMAPLIPEVRFCPTGGIKAENLRDFLALPNVFTVGGTWLTPADAVKERRWADIERLAREASALAGSPLAGQA</sequence>
<comment type="pathway">
    <text evidence="2">Carbohydrate acid metabolism; 2-dehydro-3-deoxy-D-gluconate degradation; D-glyceraldehyde 3-phosphate and pyruvate from 2-dehydro-3-deoxy-D-gluconate: step 2/2.</text>
</comment>
<comment type="subunit">
    <text evidence="4">Homotrimer.</text>
</comment>
<dbReference type="NCBIfam" id="TIGR01182">
    <property type="entry name" value="eda"/>
    <property type="match status" value="1"/>
</dbReference>
<dbReference type="PANTHER" id="PTHR30246">
    <property type="entry name" value="2-KETO-3-DEOXY-6-PHOSPHOGLUCONATE ALDOLASE"/>
    <property type="match status" value="1"/>
</dbReference>
<dbReference type="AlphaFoldDB" id="A0A433J373"/>
<dbReference type="EMBL" id="RZIJ01000022">
    <property type="protein sequence ID" value="RUQ66174.1"/>
    <property type="molecule type" value="Genomic_DNA"/>
</dbReference>
<keyword evidence="10" id="KW-1185">Reference proteome</keyword>
<dbReference type="InterPro" id="IPR031337">
    <property type="entry name" value="KDPG/KHG_AS_1"/>
</dbReference>
<evidence type="ECO:0000256" key="4">
    <source>
        <dbReference type="ARBA" id="ARBA00011233"/>
    </source>
</evidence>